<accession>E3FQ00</accession>
<evidence type="ECO:0000256" key="7">
    <source>
        <dbReference type="PROSITE-ProRule" id="PRU10141"/>
    </source>
</evidence>
<evidence type="ECO:0000313" key="10">
    <source>
        <dbReference type="Proteomes" id="UP000001351"/>
    </source>
</evidence>
<dbReference type="InterPro" id="IPR041664">
    <property type="entry name" value="AAA_16"/>
</dbReference>
<keyword evidence="3" id="KW-0808">Transferase</keyword>
<gene>
    <name evidence="9" type="ordered locus">STAUR_7948</name>
</gene>
<evidence type="ECO:0000259" key="8">
    <source>
        <dbReference type="PROSITE" id="PS50011"/>
    </source>
</evidence>
<dbReference type="EC" id="2.7.11.1" evidence="2"/>
<comment type="similarity">
    <text evidence="1">Belongs to the protein kinase superfamily. NEK Ser/Thr protein kinase family. NIMA subfamily.</text>
</comment>
<feature type="binding site" evidence="7">
    <location>
        <position position="50"/>
    </location>
    <ligand>
        <name>ATP</name>
        <dbReference type="ChEBI" id="CHEBI:30616"/>
    </ligand>
</feature>
<dbReference type="Pfam" id="PF13191">
    <property type="entry name" value="AAA_16"/>
    <property type="match status" value="1"/>
</dbReference>
<dbReference type="KEGG" id="sur:STAUR_7948"/>
<dbReference type="STRING" id="378806.STAUR_7948"/>
<dbReference type="Gene3D" id="3.40.50.300">
    <property type="entry name" value="P-loop containing nucleotide triphosphate hydrolases"/>
    <property type="match status" value="1"/>
</dbReference>
<dbReference type="GO" id="GO:0004674">
    <property type="term" value="F:protein serine/threonine kinase activity"/>
    <property type="evidence" value="ECO:0007669"/>
    <property type="project" value="UniProtKB-EC"/>
</dbReference>
<dbReference type="InterPro" id="IPR000719">
    <property type="entry name" value="Prot_kinase_dom"/>
</dbReference>
<dbReference type="InterPro" id="IPR050660">
    <property type="entry name" value="NEK_Ser/Thr_kinase"/>
</dbReference>
<dbReference type="EMBL" id="CP002271">
    <property type="protein sequence ID" value="ADO75703.1"/>
    <property type="molecule type" value="Genomic_DNA"/>
</dbReference>
<dbReference type="PROSITE" id="PS50011">
    <property type="entry name" value="PROTEIN_KINASE_DOM"/>
    <property type="match status" value="1"/>
</dbReference>
<dbReference type="InterPro" id="IPR017441">
    <property type="entry name" value="Protein_kinase_ATP_BS"/>
</dbReference>
<evidence type="ECO:0000256" key="1">
    <source>
        <dbReference type="ARBA" id="ARBA00010886"/>
    </source>
</evidence>
<dbReference type="eggNOG" id="COG3899">
    <property type="taxonomic scope" value="Bacteria"/>
</dbReference>
<dbReference type="HOGENOM" id="CLU_006404_0_0_7"/>
<evidence type="ECO:0000256" key="5">
    <source>
        <dbReference type="ARBA" id="ARBA00022777"/>
    </source>
</evidence>
<evidence type="ECO:0000256" key="4">
    <source>
        <dbReference type="ARBA" id="ARBA00022741"/>
    </source>
</evidence>
<name>E3FQ00_STIAD</name>
<sequence length="1287" mass="139124">MSLLAKAFMTSFDAFPGTARFQVRALLGQGATGQVYRVFDRETAREVALKTLRLPSTEALLPLKREFRTRVGLAHPNLLQLHELFVEEGSCFFTMEAIEGVDFLHWTRGSGGRARGSTLGDSLPEGTEFPAVPVPGDAEAVRPVVALLSPESVESRLRQGLLQLLQALGALHAVQLVHRDIKPSNVLVTPQERVVVLDFGLAATFRPHLPEQPLVHRPVGTPAYMAPEQVTGGPVGPAADLYAVGAMLYEALTGAPPFATLGGRLLERKVRHAPPHVRELAPRAPEALAQLTMALLSIEPAHRPSVDACLAQLAASAQAPVRPVPRPLPGPLFVGRASELEALSQALEAVFTQGQQVTVHMQGPSGIGKSTLVRHFLALQPPERGPLVLHGRCHPQESVPYKALDAAVDALARHLESLPAAALAALVPSRAAALARLFPVLGRLAAFSQEPVPSALPDVAELRRQGAQALREVLEHLARGGRPLVLWLDDVQWGDSDSAPLFEALLRPPAPPLLLLLTWRAEDREASPLLRQLLSLTQGASARELALGALPPSEVEALVSALLVPSAPRAEREAILAQAEGNPFIARELALTAGRRGLFAPGAPVDVAQLVRERVRELPEGALPLLEVASLAGRPLPRSIALRASGLGEGGRGCAAALRDAGLLREVPGAEPGLGASHDRIREALLGGMPAGDRARRHRAVAEALAALAPEDDDALLLHWEGAGEPMQAGHHAVRAAERAFRALAFESAAALYHKALALLGPRADRPALQERLAEALANQGRAEEAAAQYLEAARALGGERERDLRRRASEQYLKSGRFEEGWRELHPVLRALGVSVPGSFGAAVWAATWRRLLFLARPVDLEALRAPAAASPEGRHHLEVLWSACTSWTMVNPMLSDTFRTMHLLGARRLGDATVLSRAMALEATMELHTGGRLMEASAARLLAKVRRQVERAGGPYDRAWYGLALVNRGYTQGRWREVVEEATRAEALFREHCPGSDWERVTLAIFHHHALAMRGELRQLGTRLEALQHEAEQRGDLHARCEAYLGEPVVAWLARDLGEEARARAGEAMAAQSPRTSTWPESAYRRQHFAHLISTVYTAHYEGKPWPAWRAVLDQWEPLRGSFMLALRTTGLNLRHMRARAALAAAAALAREDTPPPAGVPSRWRRRALLADARAQVRELEKDPLGCARPLAGLVRAGLAWQEGDGARAQRDLEASVEGFAREDMALYREAARWALGAVRGGAGGERSQRQAREWMEAEGVVRPGALVAALVPGVGAWPEGRPAQ</sequence>
<feature type="domain" description="Protein kinase" evidence="8">
    <location>
        <begin position="21"/>
        <end position="315"/>
    </location>
</feature>
<dbReference type="Pfam" id="PF00069">
    <property type="entry name" value="Pkinase"/>
    <property type="match status" value="2"/>
</dbReference>
<dbReference type="PROSITE" id="PS00107">
    <property type="entry name" value="PROTEIN_KINASE_ATP"/>
    <property type="match status" value="1"/>
</dbReference>
<dbReference type="SUPFAM" id="SSF52540">
    <property type="entry name" value="P-loop containing nucleoside triphosphate hydrolases"/>
    <property type="match status" value="1"/>
</dbReference>
<dbReference type="SUPFAM" id="SSF56112">
    <property type="entry name" value="Protein kinase-like (PK-like)"/>
    <property type="match status" value="1"/>
</dbReference>
<dbReference type="InterPro" id="IPR027417">
    <property type="entry name" value="P-loop_NTPase"/>
</dbReference>
<evidence type="ECO:0000313" key="9">
    <source>
        <dbReference type="EMBL" id="ADO75703.1"/>
    </source>
</evidence>
<dbReference type="InterPro" id="IPR011009">
    <property type="entry name" value="Kinase-like_dom_sf"/>
</dbReference>
<dbReference type="InterPro" id="IPR008271">
    <property type="entry name" value="Ser/Thr_kinase_AS"/>
</dbReference>
<dbReference type="PANTHER" id="PTHR43671">
    <property type="entry name" value="SERINE/THREONINE-PROTEIN KINASE NEK"/>
    <property type="match status" value="1"/>
</dbReference>
<keyword evidence="5 9" id="KW-0418">Kinase</keyword>
<evidence type="ECO:0000256" key="3">
    <source>
        <dbReference type="ARBA" id="ARBA00022679"/>
    </source>
</evidence>
<dbReference type="eggNOG" id="COG0515">
    <property type="taxonomic scope" value="Bacteria"/>
</dbReference>
<keyword evidence="6 7" id="KW-0067">ATP-binding</keyword>
<dbReference type="Proteomes" id="UP000001351">
    <property type="component" value="Chromosome"/>
</dbReference>
<keyword evidence="4 7" id="KW-0547">Nucleotide-binding</keyword>
<keyword evidence="10" id="KW-1185">Reference proteome</keyword>
<proteinExistence type="inferred from homology"/>
<dbReference type="Gene3D" id="1.10.510.10">
    <property type="entry name" value="Transferase(Phosphotransferase) domain 1"/>
    <property type="match status" value="2"/>
</dbReference>
<evidence type="ECO:0000256" key="6">
    <source>
        <dbReference type="ARBA" id="ARBA00022840"/>
    </source>
</evidence>
<evidence type="ECO:0000256" key="2">
    <source>
        <dbReference type="ARBA" id="ARBA00012513"/>
    </source>
</evidence>
<dbReference type="SMART" id="SM00220">
    <property type="entry name" value="S_TKc"/>
    <property type="match status" value="1"/>
</dbReference>
<protein>
    <recommendedName>
        <fullName evidence="2">non-specific serine/threonine protein kinase</fullName>
        <ecNumber evidence="2">2.7.11.1</ecNumber>
    </recommendedName>
</protein>
<dbReference type="GO" id="GO:0005524">
    <property type="term" value="F:ATP binding"/>
    <property type="evidence" value="ECO:0007669"/>
    <property type="project" value="UniProtKB-UniRule"/>
</dbReference>
<dbReference type="PANTHER" id="PTHR43671:SF13">
    <property type="entry name" value="SERINE_THREONINE-PROTEIN KINASE NEK2"/>
    <property type="match status" value="1"/>
</dbReference>
<reference evidence="9 10" key="1">
    <citation type="journal article" date="2011" name="Mol. Biol. Evol.">
        <title>Comparative genomic analysis of fruiting body formation in Myxococcales.</title>
        <authorList>
            <person name="Huntley S."/>
            <person name="Hamann N."/>
            <person name="Wegener-Feldbrugge S."/>
            <person name="Treuner-Lange A."/>
            <person name="Kube M."/>
            <person name="Reinhardt R."/>
            <person name="Klages S."/>
            <person name="Muller R."/>
            <person name="Ronning C.M."/>
            <person name="Nierman W.C."/>
            <person name="Sogaard-Andersen L."/>
        </authorList>
    </citation>
    <scope>NUCLEOTIDE SEQUENCE [LARGE SCALE GENOMIC DNA]</scope>
    <source>
        <strain evidence="9 10">DW4/3-1</strain>
    </source>
</reference>
<dbReference type="PROSITE" id="PS00108">
    <property type="entry name" value="PROTEIN_KINASE_ST"/>
    <property type="match status" value="1"/>
</dbReference>
<organism evidence="9 10">
    <name type="scientific">Stigmatella aurantiaca (strain DW4/3-1)</name>
    <dbReference type="NCBI Taxonomy" id="378806"/>
    <lineage>
        <taxon>Bacteria</taxon>
        <taxon>Pseudomonadati</taxon>
        <taxon>Myxococcota</taxon>
        <taxon>Myxococcia</taxon>
        <taxon>Myxococcales</taxon>
        <taxon>Cystobacterineae</taxon>
        <taxon>Archangiaceae</taxon>
        <taxon>Stigmatella</taxon>
    </lineage>
</organism>
<dbReference type="CDD" id="cd14014">
    <property type="entry name" value="STKc_PknB_like"/>
    <property type="match status" value="1"/>
</dbReference>